<dbReference type="PROSITE" id="PS51199">
    <property type="entry name" value="SF4_HELICASE"/>
    <property type="match status" value="1"/>
</dbReference>
<dbReference type="InterPro" id="IPR007693">
    <property type="entry name" value="DNA_helicase_DnaB-like_N"/>
</dbReference>
<accession>A0ABW0QUG7</accession>
<dbReference type="Gene3D" id="1.10.860.10">
    <property type="entry name" value="DNAb Helicase, Chain A"/>
    <property type="match status" value="1"/>
</dbReference>
<evidence type="ECO:0000256" key="1">
    <source>
        <dbReference type="ARBA" id="ARBA00008428"/>
    </source>
</evidence>
<keyword evidence="3" id="KW-0547">Nucleotide-binding</keyword>
<organism evidence="13 14">
    <name type="scientific">Cohnella yongneupensis</name>
    <dbReference type="NCBI Taxonomy" id="425006"/>
    <lineage>
        <taxon>Bacteria</taxon>
        <taxon>Bacillati</taxon>
        <taxon>Bacillota</taxon>
        <taxon>Bacilli</taxon>
        <taxon>Bacillales</taxon>
        <taxon>Paenibacillaceae</taxon>
        <taxon>Cohnella</taxon>
    </lineage>
</organism>
<evidence type="ECO:0000256" key="11">
    <source>
        <dbReference type="SAM" id="MobiDB-lite"/>
    </source>
</evidence>
<evidence type="ECO:0000256" key="8">
    <source>
        <dbReference type="ARBA" id="ARBA00023235"/>
    </source>
</evidence>
<keyword evidence="5 13" id="KW-0347">Helicase</keyword>
<dbReference type="InterPro" id="IPR036185">
    <property type="entry name" value="DNA_heli_DnaB-like_N_sf"/>
</dbReference>
<evidence type="ECO:0000256" key="10">
    <source>
        <dbReference type="ARBA" id="ARBA00048954"/>
    </source>
</evidence>
<proteinExistence type="inferred from homology"/>
<evidence type="ECO:0000256" key="2">
    <source>
        <dbReference type="ARBA" id="ARBA00022705"/>
    </source>
</evidence>
<dbReference type="SUPFAM" id="SSF52540">
    <property type="entry name" value="P-loop containing nucleoside triphosphate hydrolases"/>
    <property type="match status" value="1"/>
</dbReference>
<dbReference type="EMBL" id="JBHSNC010000010">
    <property type="protein sequence ID" value="MFC5528425.1"/>
    <property type="molecule type" value="Genomic_DNA"/>
</dbReference>
<dbReference type="GO" id="GO:0004386">
    <property type="term" value="F:helicase activity"/>
    <property type="evidence" value="ECO:0007669"/>
    <property type="project" value="UniProtKB-KW"/>
</dbReference>
<keyword evidence="8" id="KW-0413">Isomerase</keyword>
<dbReference type="CDD" id="cd00984">
    <property type="entry name" value="DnaB_C"/>
    <property type="match status" value="1"/>
</dbReference>
<keyword evidence="4" id="KW-0378">Hydrolase</keyword>
<gene>
    <name evidence="13" type="ORF">ACFPQ4_03035</name>
</gene>
<evidence type="ECO:0000259" key="12">
    <source>
        <dbReference type="PROSITE" id="PS51199"/>
    </source>
</evidence>
<evidence type="ECO:0000256" key="3">
    <source>
        <dbReference type="ARBA" id="ARBA00022741"/>
    </source>
</evidence>
<comment type="catalytic activity">
    <reaction evidence="10">
        <text>ATP + H2O = ADP + phosphate + H(+)</text>
        <dbReference type="Rhea" id="RHEA:13065"/>
        <dbReference type="ChEBI" id="CHEBI:15377"/>
        <dbReference type="ChEBI" id="CHEBI:15378"/>
        <dbReference type="ChEBI" id="CHEBI:30616"/>
        <dbReference type="ChEBI" id="CHEBI:43474"/>
        <dbReference type="ChEBI" id="CHEBI:456216"/>
        <dbReference type="EC" id="5.6.2.3"/>
    </reaction>
</comment>
<name>A0ABW0QUG7_9BACL</name>
<dbReference type="InterPro" id="IPR016136">
    <property type="entry name" value="DNA_helicase_N/primase_C"/>
</dbReference>
<feature type="region of interest" description="Disordered" evidence="11">
    <location>
        <begin position="441"/>
        <end position="471"/>
    </location>
</feature>
<keyword evidence="6" id="KW-0067">ATP-binding</keyword>
<dbReference type="RefSeq" id="WP_378110262.1">
    <property type="nucleotide sequence ID" value="NZ_JBHSNC010000010.1"/>
</dbReference>
<evidence type="ECO:0000313" key="14">
    <source>
        <dbReference type="Proteomes" id="UP001596108"/>
    </source>
</evidence>
<keyword evidence="2" id="KW-0235">DNA replication</keyword>
<evidence type="ECO:0000256" key="6">
    <source>
        <dbReference type="ARBA" id="ARBA00022840"/>
    </source>
</evidence>
<comment type="caution">
    <text evidence="13">The sequence shown here is derived from an EMBL/GenBank/DDBJ whole genome shotgun (WGS) entry which is preliminary data.</text>
</comment>
<reference evidence="14" key="1">
    <citation type="journal article" date="2019" name="Int. J. Syst. Evol. Microbiol.">
        <title>The Global Catalogue of Microorganisms (GCM) 10K type strain sequencing project: providing services to taxonomists for standard genome sequencing and annotation.</title>
        <authorList>
            <consortium name="The Broad Institute Genomics Platform"/>
            <consortium name="The Broad Institute Genome Sequencing Center for Infectious Disease"/>
            <person name="Wu L."/>
            <person name="Ma J."/>
        </authorList>
    </citation>
    <scope>NUCLEOTIDE SEQUENCE [LARGE SCALE GENOMIC DNA]</scope>
    <source>
        <strain evidence="14">CGMCC 1.18578</strain>
    </source>
</reference>
<dbReference type="Gene3D" id="3.40.50.300">
    <property type="entry name" value="P-loop containing nucleotide triphosphate hydrolases"/>
    <property type="match status" value="1"/>
</dbReference>
<evidence type="ECO:0000256" key="9">
    <source>
        <dbReference type="ARBA" id="ARBA00044969"/>
    </source>
</evidence>
<evidence type="ECO:0000256" key="5">
    <source>
        <dbReference type="ARBA" id="ARBA00022806"/>
    </source>
</evidence>
<dbReference type="Pfam" id="PF03796">
    <property type="entry name" value="DnaB_C"/>
    <property type="match status" value="1"/>
</dbReference>
<dbReference type="PANTHER" id="PTHR30153">
    <property type="entry name" value="REPLICATIVE DNA HELICASE DNAB"/>
    <property type="match status" value="1"/>
</dbReference>
<keyword evidence="7" id="KW-0238">DNA-binding</keyword>
<dbReference type="InterPro" id="IPR027417">
    <property type="entry name" value="P-loop_NTPase"/>
</dbReference>
<keyword evidence="14" id="KW-1185">Reference proteome</keyword>
<dbReference type="Pfam" id="PF00772">
    <property type="entry name" value="DnaB"/>
    <property type="match status" value="1"/>
</dbReference>
<dbReference type="Proteomes" id="UP001596108">
    <property type="component" value="Unassembled WGS sequence"/>
</dbReference>
<evidence type="ECO:0000256" key="7">
    <source>
        <dbReference type="ARBA" id="ARBA00023125"/>
    </source>
</evidence>
<evidence type="ECO:0000256" key="4">
    <source>
        <dbReference type="ARBA" id="ARBA00022801"/>
    </source>
</evidence>
<comment type="similarity">
    <text evidence="1">Belongs to the helicase family. DnaB subfamily.</text>
</comment>
<dbReference type="EC" id="5.6.2.3" evidence="9"/>
<dbReference type="PANTHER" id="PTHR30153:SF2">
    <property type="entry name" value="REPLICATIVE DNA HELICASE"/>
    <property type="match status" value="1"/>
</dbReference>
<dbReference type="SUPFAM" id="SSF48024">
    <property type="entry name" value="N-terminal domain of DnaB helicase"/>
    <property type="match status" value="1"/>
</dbReference>
<protein>
    <recommendedName>
        <fullName evidence="9">DNA 5'-3' helicase</fullName>
        <ecNumber evidence="9">5.6.2.3</ecNumber>
    </recommendedName>
</protein>
<evidence type="ECO:0000313" key="13">
    <source>
        <dbReference type="EMBL" id="MFC5528425.1"/>
    </source>
</evidence>
<feature type="domain" description="SF4 helicase" evidence="12">
    <location>
        <begin position="174"/>
        <end position="438"/>
    </location>
</feature>
<dbReference type="InterPro" id="IPR007694">
    <property type="entry name" value="DNA_helicase_DnaB-like_C"/>
</dbReference>
<sequence length="471" mass="52893">MEDLVFQAECMVLGSIIMEPDFLGECTLQPDDFEANIDDRHQKIMEYLRYLEENDIPITVVSMAEQSGKNLNRIGGMTYLLQLTSSVPTLSPDSFSHYQKIVRDASIHRKAMTKMAQVMQAGASGNVKGSEFISAAQAAVEELIESNDSKEDNEIRKMSDVLINHDKEIKERKTKRGLTGAKTVSHNLDRLTGGHQDEDLEIVAARPSIGKTAYVVNDMLETARAGRPPLIFSLEMQGKKIAERFICAIGNIDSGKLRNGAFDDSDWERWSYAITELERLPIYIDDNPDTTLQDIARKVKQMKKKHPNLVVYVDFLQLVSPGKRSGKTHEDVSAVSRGLKRIARKNKCPVVAISAVGRGVEQRTDKRPMMSDLRESGSIESDADIVIFLYRDDYYDRESAKKGILEVNVAKGRNVGVGMIEMFFNRQTGRILDLDPIKREEMKHQNAGANSNGRAVPGHSRKDTRRSKEDD</sequence>